<comment type="caution">
    <text evidence="5">The sequence shown here is derived from an EMBL/GenBank/DDBJ whole genome shotgun (WGS) entry which is preliminary data.</text>
</comment>
<name>A0AAD8PPT3_9PEZI</name>
<evidence type="ECO:0000256" key="2">
    <source>
        <dbReference type="ARBA" id="ARBA00009861"/>
    </source>
</evidence>
<evidence type="ECO:0008006" key="7">
    <source>
        <dbReference type="Google" id="ProtNLM"/>
    </source>
</evidence>
<dbReference type="GeneID" id="85446576"/>
<reference evidence="5" key="1">
    <citation type="submission" date="2021-06" db="EMBL/GenBank/DDBJ databases">
        <title>Comparative genomics, transcriptomics and evolutionary studies reveal genomic signatures of adaptation to plant cell wall in hemibiotrophic fungi.</title>
        <authorList>
            <consortium name="DOE Joint Genome Institute"/>
            <person name="Baroncelli R."/>
            <person name="Diaz J.F."/>
            <person name="Benocci T."/>
            <person name="Peng M."/>
            <person name="Battaglia E."/>
            <person name="Haridas S."/>
            <person name="Andreopoulos W."/>
            <person name="Labutti K."/>
            <person name="Pangilinan J."/>
            <person name="Floch G.L."/>
            <person name="Makela M.R."/>
            <person name="Henrissat B."/>
            <person name="Grigoriev I.V."/>
            <person name="Crouch J.A."/>
            <person name="De Vries R.P."/>
            <person name="Sukno S.A."/>
            <person name="Thon M.R."/>
        </authorList>
    </citation>
    <scope>NUCLEOTIDE SEQUENCE</scope>
    <source>
        <strain evidence="5">CBS 125086</strain>
    </source>
</reference>
<accession>A0AAD8PPT3</accession>
<dbReference type="Gene3D" id="3.30.559.10">
    <property type="entry name" value="Chloramphenicol acetyltransferase-like domain"/>
    <property type="match status" value="2"/>
</dbReference>
<dbReference type="PANTHER" id="PTHR31896:SF69">
    <property type="entry name" value="FAMILY REGULATORY PROTEIN, PUTATIVE (AFU_ORTHOLOGUE AFUA_3G14730)-RELATED"/>
    <property type="match status" value="1"/>
</dbReference>
<dbReference type="AlphaFoldDB" id="A0AAD8PPT3"/>
<keyword evidence="4" id="KW-0012">Acyltransferase</keyword>
<evidence type="ECO:0000256" key="1">
    <source>
        <dbReference type="ARBA" id="ARBA00005179"/>
    </source>
</evidence>
<dbReference type="Proteomes" id="UP001230504">
    <property type="component" value="Unassembled WGS sequence"/>
</dbReference>
<comment type="pathway">
    <text evidence="1">Secondary metabolite biosynthesis.</text>
</comment>
<evidence type="ECO:0000256" key="4">
    <source>
        <dbReference type="ARBA" id="ARBA00023315"/>
    </source>
</evidence>
<keyword evidence="3" id="KW-0808">Transferase</keyword>
<dbReference type="PANTHER" id="PTHR31896">
    <property type="entry name" value="FAMILY REGULATORY PROTEIN, PUTATIVE (AFU_ORTHOLOGUE AFUA_3G14730)-RELATED"/>
    <property type="match status" value="1"/>
</dbReference>
<keyword evidence="6" id="KW-1185">Reference proteome</keyword>
<dbReference type="GO" id="GO:0016746">
    <property type="term" value="F:acyltransferase activity"/>
    <property type="evidence" value="ECO:0007669"/>
    <property type="project" value="UniProtKB-KW"/>
</dbReference>
<dbReference type="InterPro" id="IPR023213">
    <property type="entry name" value="CAT-like_dom_sf"/>
</dbReference>
<dbReference type="InterPro" id="IPR051283">
    <property type="entry name" value="Sec_Metabolite_Acyltrans"/>
</dbReference>
<evidence type="ECO:0000313" key="5">
    <source>
        <dbReference type="EMBL" id="KAK1574051.1"/>
    </source>
</evidence>
<protein>
    <recommendedName>
        <fullName evidence="7">LysR family regulatory protein</fullName>
    </recommendedName>
</protein>
<comment type="similarity">
    <text evidence="2">Belongs to the plant acyltransferase family.</text>
</comment>
<organism evidence="5 6">
    <name type="scientific">Colletotrichum navitas</name>
    <dbReference type="NCBI Taxonomy" id="681940"/>
    <lineage>
        <taxon>Eukaryota</taxon>
        <taxon>Fungi</taxon>
        <taxon>Dikarya</taxon>
        <taxon>Ascomycota</taxon>
        <taxon>Pezizomycotina</taxon>
        <taxon>Sordariomycetes</taxon>
        <taxon>Hypocreomycetidae</taxon>
        <taxon>Glomerellales</taxon>
        <taxon>Glomerellaceae</taxon>
        <taxon>Colletotrichum</taxon>
        <taxon>Colletotrichum graminicola species complex</taxon>
    </lineage>
</organism>
<proteinExistence type="inferred from homology"/>
<gene>
    <name evidence="5" type="ORF">LY79DRAFT_640333</name>
</gene>
<evidence type="ECO:0000313" key="6">
    <source>
        <dbReference type="Proteomes" id="UP001230504"/>
    </source>
</evidence>
<sequence length="498" mass="56773">MMRFFSTTPPAPPRNPTDYVVPVGYFDDTFLFKTFVMYTVFVFPEVLETQKLRDSLESVVRRPGWNKLAARLRKNDRGELEHHIPQKFLHGQTLISYDHVDHSNVDIAYHPAGSRIPRPPSDGKPAVVGNPDDLLGFIHGPNTPRGLHDYLYSDRSELGLRIVSFKDSTVIVLHWIHLAFDAMAKRSLLEAWSLALKGEHYKIPEPLLPNSYPLEDLGKTNATPHVLVDRRMSGFGVALWVLRNIYRLVFRSKEHRMVCVPAEFLAKLKEKALKENDLEEPDEGTAFRVPVEEPFLSDGDVLLAWITRLSLSNFPEDSKRLVAVQQAYQWRSVLKDLLPSDKPFLCNCVGFLVTLMPVSDVLKKPLGHLASAIRRSVKEQGTREQVEAYSSLVRQDPRAKAPPFFGRSSMQLLMFSNWQKAKIYGFDLSGAAVQPRQTPLFPSYVQTIQGPYDFTDGIIVVGKDEHENIWLSGHKVKGEWSVIERKMREDICGERERT</sequence>
<dbReference type="RefSeq" id="XP_060409606.1">
    <property type="nucleotide sequence ID" value="XM_060562336.1"/>
</dbReference>
<evidence type="ECO:0000256" key="3">
    <source>
        <dbReference type="ARBA" id="ARBA00022679"/>
    </source>
</evidence>
<dbReference type="EMBL" id="JAHLJV010000081">
    <property type="protein sequence ID" value="KAK1574051.1"/>
    <property type="molecule type" value="Genomic_DNA"/>
</dbReference>